<dbReference type="STRING" id="1231657.A0A1Y1YLS8"/>
<evidence type="ECO:0000256" key="2">
    <source>
        <dbReference type="SAM" id="Phobius"/>
    </source>
</evidence>
<gene>
    <name evidence="4" type="ORF">BCR34DRAFT_142252</name>
</gene>
<dbReference type="OrthoDB" id="5396681at2759"/>
<evidence type="ECO:0000313" key="4">
    <source>
        <dbReference type="EMBL" id="ORX98952.1"/>
    </source>
</evidence>
<reference evidence="4 5" key="1">
    <citation type="submission" date="2016-07" db="EMBL/GenBank/DDBJ databases">
        <title>Pervasive Adenine N6-methylation of Active Genes in Fungi.</title>
        <authorList>
            <consortium name="DOE Joint Genome Institute"/>
            <person name="Mondo S.J."/>
            <person name="Dannebaum R.O."/>
            <person name="Kuo R.C."/>
            <person name="Labutti K."/>
            <person name="Haridas S."/>
            <person name="Kuo A."/>
            <person name="Salamov A."/>
            <person name="Ahrendt S.R."/>
            <person name="Lipzen A."/>
            <person name="Sullivan W."/>
            <person name="Andreopoulos W.B."/>
            <person name="Clum A."/>
            <person name="Lindquist E."/>
            <person name="Daum C."/>
            <person name="Ramamoorthy G.K."/>
            <person name="Gryganskyi A."/>
            <person name="Culley D."/>
            <person name="Magnuson J.K."/>
            <person name="James T.Y."/>
            <person name="O'Malley M.A."/>
            <person name="Stajich J.E."/>
            <person name="Spatafora J.W."/>
            <person name="Visel A."/>
            <person name="Grigoriev I.V."/>
        </authorList>
    </citation>
    <scope>NUCLEOTIDE SEQUENCE [LARGE SCALE GENOMIC DNA]</scope>
    <source>
        <strain evidence="4 5">CBS 115471</strain>
    </source>
</reference>
<comment type="caution">
    <text evidence="4">The sequence shown here is derived from an EMBL/GenBank/DDBJ whole genome shotgun (WGS) entry which is preliminary data.</text>
</comment>
<dbReference type="InterPro" id="IPR058257">
    <property type="entry name" value="CorA-like_dom"/>
</dbReference>
<feature type="domain" description="CorA-like transporter" evidence="3">
    <location>
        <begin position="11"/>
        <end position="311"/>
    </location>
</feature>
<keyword evidence="2" id="KW-0472">Membrane</keyword>
<sequence>MMATSDDFSTSYLHFINYPENLLQSSTNLYRSTLSAYKQRLDSAESDLCLVDGEDDVAGVFEVPIRDLETSTGKALDKLNVHSPEELTEWLGVVTTPDPENPDQCLVTTRKKDPKCRFIYLYAQHSRDQLKVTRSSLTQILTFHQVMPIFLDFLMAFGSQSDPKDLRFSGFRQQSVMKPSPHRPPTPELGRSGCHFQMCYNLKGVRFAKKFDDRMKHDQWYIEPAAFYHQFDAVSGNTLWIVTKGGIDIQQRYKDLTGSSGRPEDKTFKKLEDGFRSSLSAHLMFCHWSSEDWRWYFRWLEEIIDDESAMAVYGMRGPGYAHKQYRPRDFQDLHFWQDKTSEAVMVLETNVEVIRSLQKFYASLKTHEDLPITLKTDCESDISSFFSSLDGIVDDFNMHISRARLLVKIITDRKELVIQHLQGQIAERGEELNRRLEREAVLMRIVTILTLIYLPATFVSTFFSTDVVTFQNQDGPNGSTNSASFSSLALARWFQVTLPLTALTLFVAWTTYNLSSPTASNTADNDASQWPKIRQLKDRVKDKGRVVNFRPWKSSETRHRLPLHKEPEDP</sequence>
<keyword evidence="2" id="KW-0812">Transmembrane</keyword>
<evidence type="ECO:0000259" key="3">
    <source>
        <dbReference type="Pfam" id="PF26616"/>
    </source>
</evidence>
<dbReference type="Proteomes" id="UP000193144">
    <property type="component" value="Unassembled WGS sequence"/>
</dbReference>
<feature type="region of interest" description="Disordered" evidence="1">
    <location>
        <begin position="551"/>
        <end position="570"/>
    </location>
</feature>
<accession>A0A1Y1YLS8</accession>
<organism evidence="4 5">
    <name type="scientific">Clohesyomyces aquaticus</name>
    <dbReference type="NCBI Taxonomy" id="1231657"/>
    <lineage>
        <taxon>Eukaryota</taxon>
        <taxon>Fungi</taxon>
        <taxon>Dikarya</taxon>
        <taxon>Ascomycota</taxon>
        <taxon>Pezizomycotina</taxon>
        <taxon>Dothideomycetes</taxon>
        <taxon>Pleosporomycetidae</taxon>
        <taxon>Pleosporales</taxon>
        <taxon>Lindgomycetaceae</taxon>
        <taxon>Clohesyomyces</taxon>
    </lineage>
</organism>
<dbReference type="Gene3D" id="1.20.58.340">
    <property type="entry name" value="Magnesium transport protein CorA, transmembrane region"/>
    <property type="match status" value="1"/>
</dbReference>
<name>A0A1Y1YLS8_9PLEO</name>
<feature type="compositionally biased region" description="Basic and acidic residues" evidence="1">
    <location>
        <begin position="553"/>
        <end position="570"/>
    </location>
</feature>
<dbReference type="EMBL" id="MCFA01000206">
    <property type="protein sequence ID" value="ORX98952.1"/>
    <property type="molecule type" value="Genomic_DNA"/>
</dbReference>
<proteinExistence type="predicted"/>
<feature type="transmembrane region" description="Helical" evidence="2">
    <location>
        <begin position="441"/>
        <end position="463"/>
    </location>
</feature>
<dbReference type="Pfam" id="PF26616">
    <property type="entry name" value="CorA-like"/>
    <property type="match status" value="1"/>
</dbReference>
<evidence type="ECO:0000256" key="1">
    <source>
        <dbReference type="SAM" id="MobiDB-lite"/>
    </source>
</evidence>
<dbReference type="AlphaFoldDB" id="A0A1Y1YLS8"/>
<keyword evidence="2" id="KW-1133">Transmembrane helix</keyword>
<keyword evidence="5" id="KW-1185">Reference proteome</keyword>
<evidence type="ECO:0000313" key="5">
    <source>
        <dbReference type="Proteomes" id="UP000193144"/>
    </source>
</evidence>
<protein>
    <recommendedName>
        <fullName evidence="3">CorA-like transporter domain-containing protein</fullName>
    </recommendedName>
</protein>